<evidence type="ECO:0000313" key="2">
    <source>
        <dbReference type="Proteomes" id="UP000616547"/>
    </source>
</evidence>
<dbReference type="EMBL" id="BOCI01000288">
    <property type="protein sequence ID" value="GHW01399.1"/>
    <property type="molecule type" value="Genomic_DNA"/>
</dbReference>
<protein>
    <recommendedName>
        <fullName evidence="3">TetR family transcriptional regulator</fullName>
    </recommendedName>
</protein>
<dbReference type="SUPFAM" id="SSF46689">
    <property type="entry name" value="Homeodomain-like"/>
    <property type="match status" value="1"/>
</dbReference>
<keyword evidence="2" id="KW-1185">Reference proteome</keyword>
<dbReference type="InterPro" id="IPR009057">
    <property type="entry name" value="Homeodomain-like_sf"/>
</dbReference>
<gene>
    <name evidence="1" type="ORF">lacNasYZ03_10860</name>
</gene>
<comment type="caution">
    <text evidence="1">The sequence shown here is derived from an EMBL/GenBank/DDBJ whole genome shotgun (WGS) entry which is preliminary data.</text>
</comment>
<dbReference type="Gene3D" id="1.10.357.10">
    <property type="entry name" value="Tetracycline Repressor, domain 2"/>
    <property type="match status" value="1"/>
</dbReference>
<sequence length="45" mass="5255">MSRPSIYNYFEGKEEIFLALLTREYGKVDRRCQKADRNARFPGAG</sequence>
<evidence type="ECO:0000313" key="1">
    <source>
        <dbReference type="EMBL" id="GHW01399.1"/>
    </source>
</evidence>
<accession>A0ABQ3W6P6</accession>
<dbReference type="Proteomes" id="UP000616547">
    <property type="component" value="Unassembled WGS sequence"/>
</dbReference>
<name>A0ABQ3W6P6_9LACO</name>
<evidence type="ECO:0008006" key="3">
    <source>
        <dbReference type="Google" id="ProtNLM"/>
    </source>
</evidence>
<reference evidence="2" key="1">
    <citation type="submission" date="2021-01" db="EMBL/GenBank/DDBJ databases">
        <title>Draft genome sequence of Nasalis larvatus strain YZ03.</title>
        <authorList>
            <person name="Suzuki-Hashido N."/>
            <person name="Tsuchida S."/>
            <person name="Hayakawa T."/>
        </authorList>
    </citation>
    <scope>NUCLEOTIDE SEQUENCE [LARGE SCALE GENOMIC DNA]</scope>
    <source>
        <strain evidence="2">YZ03</strain>
    </source>
</reference>
<organism evidence="1 2">
    <name type="scientific">Lactobacillus nasalidis</name>
    <dbReference type="NCBI Taxonomy" id="2797258"/>
    <lineage>
        <taxon>Bacteria</taxon>
        <taxon>Bacillati</taxon>
        <taxon>Bacillota</taxon>
        <taxon>Bacilli</taxon>
        <taxon>Lactobacillales</taxon>
        <taxon>Lactobacillaceae</taxon>
        <taxon>Lactobacillus</taxon>
    </lineage>
</organism>
<proteinExistence type="predicted"/>